<dbReference type="OrthoDB" id="427203at2"/>
<organism evidence="1 2">
    <name type="scientific">Methylovulum psychrotolerans</name>
    <dbReference type="NCBI Taxonomy" id="1704499"/>
    <lineage>
        <taxon>Bacteria</taxon>
        <taxon>Pseudomonadati</taxon>
        <taxon>Pseudomonadota</taxon>
        <taxon>Gammaproteobacteria</taxon>
        <taxon>Methylococcales</taxon>
        <taxon>Methylococcaceae</taxon>
        <taxon>Methylovulum</taxon>
    </lineage>
</organism>
<name>A0A1Z4BZ69_9GAMM</name>
<protein>
    <submittedName>
        <fullName evidence="1">Uncharacterized protein</fullName>
    </submittedName>
</protein>
<evidence type="ECO:0000313" key="2">
    <source>
        <dbReference type="Proteomes" id="UP000197019"/>
    </source>
</evidence>
<accession>A0A1Z4BZ69</accession>
<dbReference type="EMBL" id="CP022129">
    <property type="protein sequence ID" value="ASF46578.1"/>
    <property type="molecule type" value="Genomic_DNA"/>
</dbReference>
<reference evidence="1 2" key="1">
    <citation type="submission" date="2017-06" db="EMBL/GenBank/DDBJ databases">
        <title>Genome Sequencing of the methanotroph Methylovulum psychrotolerants str. HV10-M2 isolated from a high-altitude environment.</title>
        <authorList>
            <person name="Mateos-Rivera A."/>
        </authorList>
    </citation>
    <scope>NUCLEOTIDE SEQUENCE [LARGE SCALE GENOMIC DNA]</scope>
    <source>
        <strain evidence="1 2">HV10_M2</strain>
    </source>
</reference>
<keyword evidence="2" id="KW-1185">Reference proteome</keyword>
<dbReference type="AlphaFoldDB" id="A0A1Z4BZ69"/>
<evidence type="ECO:0000313" key="1">
    <source>
        <dbReference type="EMBL" id="ASF46578.1"/>
    </source>
</evidence>
<sequence>MSNQTSFTTSFIKTKLHHKDTSTTDITPPLLTESKKQLLQTIKNRFAGIPKGVSLAEELIAERRIEVTKVEE</sequence>
<dbReference type="KEGG" id="mpsy:CEK71_11120"/>
<dbReference type="Proteomes" id="UP000197019">
    <property type="component" value="Chromosome"/>
</dbReference>
<proteinExistence type="predicted"/>
<gene>
    <name evidence="1" type="ORF">CEK71_11120</name>
</gene>
<dbReference type="RefSeq" id="WP_088619450.1">
    <property type="nucleotide sequence ID" value="NZ_CP022129.1"/>
</dbReference>